<dbReference type="InterPro" id="IPR010054">
    <property type="entry name" value="Type2_sec_GspG"/>
</dbReference>
<organism evidence="12 13">
    <name type="scientific">Catenovulum sediminis</name>
    <dbReference type="NCBI Taxonomy" id="1740262"/>
    <lineage>
        <taxon>Bacteria</taxon>
        <taxon>Pseudomonadati</taxon>
        <taxon>Pseudomonadota</taxon>
        <taxon>Gammaproteobacteria</taxon>
        <taxon>Alteromonadales</taxon>
        <taxon>Alteromonadaceae</taxon>
        <taxon>Catenovulum</taxon>
    </lineage>
</organism>
<keyword evidence="8 10" id="KW-1133">Transmembrane helix</keyword>
<reference evidence="12 13" key="1">
    <citation type="submission" date="2024-06" db="EMBL/GenBank/DDBJ databases">
        <authorList>
            <person name="Chen R.Y."/>
        </authorList>
    </citation>
    <scope>NUCLEOTIDE SEQUENCE [LARGE SCALE GENOMIC DNA]</scope>
    <source>
        <strain evidence="12 13">D2</strain>
    </source>
</reference>
<evidence type="ECO:0000256" key="2">
    <source>
        <dbReference type="ARBA" id="ARBA00009984"/>
    </source>
</evidence>
<dbReference type="SUPFAM" id="SSF54523">
    <property type="entry name" value="Pili subunits"/>
    <property type="match status" value="1"/>
</dbReference>
<evidence type="ECO:0000313" key="13">
    <source>
        <dbReference type="Proteomes" id="UP001467690"/>
    </source>
</evidence>
<evidence type="ECO:0000256" key="8">
    <source>
        <dbReference type="ARBA" id="ARBA00022989"/>
    </source>
</evidence>
<evidence type="ECO:0000313" key="12">
    <source>
        <dbReference type="EMBL" id="MER2492400.1"/>
    </source>
</evidence>
<dbReference type="Pfam" id="PF08334">
    <property type="entry name" value="T2SSG"/>
    <property type="match status" value="1"/>
</dbReference>
<dbReference type="InterPro" id="IPR013545">
    <property type="entry name" value="T2SS_protein-GspG_C"/>
</dbReference>
<keyword evidence="9 10" id="KW-0472">Membrane</keyword>
<feature type="transmembrane region" description="Helical" evidence="10">
    <location>
        <begin position="12"/>
        <end position="34"/>
    </location>
</feature>
<sequence length="144" mass="15983">MNSKHQQRGFTILEIMVVLVIIGILAGMIAPNFIGESDKAKVKKAATDIVTLEQALDMYKLNNHTYPTTEQGLDALVNEPTIDPAPRNYPDGGYIRRLPEDPWGNEYQLMSPGEYGKIDVFSVGPDGQADTEDDIGNWNVNDFL</sequence>
<evidence type="ECO:0000259" key="11">
    <source>
        <dbReference type="Pfam" id="PF08334"/>
    </source>
</evidence>
<dbReference type="Pfam" id="PF07963">
    <property type="entry name" value="N_methyl"/>
    <property type="match status" value="1"/>
</dbReference>
<evidence type="ECO:0000256" key="6">
    <source>
        <dbReference type="ARBA" id="ARBA00022519"/>
    </source>
</evidence>
<dbReference type="InterPro" id="IPR000983">
    <property type="entry name" value="Bac_GSPG_pilin"/>
</dbReference>
<evidence type="ECO:0000256" key="1">
    <source>
        <dbReference type="ARBA" id="ARBA00004377"/>
    </source>
</evidence>
<dbReference type="EMBL" id="JBELOE010000211">
    <property type="protein sequence ID" value="MER2492400.1"/>
    <property type="molecule type" value="Genomic_DNA"/>
</dbReference>
<evidence type="ECO:0000256" key="3">
    <source>
        <dbReference type="ARBA" id="ARBA00020042"/>
    </source>
</evidence>
<keyword evidence="6" id="KW-0997">Cell inner membrane</keyword>
<accession>A0ABV1RHI8</accession>
<name>A0ABV1RHI8_9ALTE</name>
<dbReference type="PRINTS" id="PR00813">
    <property type="entry name" value="BCTERIALGSPG"/>
</dbReference>
<evidence type="ECO:0000256" key="7">
    <source>
        <dbReference type="ARBA" id="ARBA00022692"/>
    </source>
</evidence>
<dbReference type="InterPro" id="IPR045584">
    <property type="entry name" value="Pilin-like"/>
</dbReference>
<comment type="caution">
    <text evidence="12">The sequence shown here is derived from an EMBL/GenBank/DDBJ whole genome shotgun (WGS) entry which is preliminary data.</text>
</comment>
<evidence type="ECO:0000256" key="5">
    <source>
        <dbReference type="ARBA" id="ARBA00022481"/>
    </source>
</evidence>
<gene>
    <name evidence="12" type="primary">gspG</name>
    <name evidence="12" type="ORF">ABS311_10965</name>
</gene>
<dbReference type="InterPro" id="IPR012902">
    <property type="entry name" value="N_methyl_site"/>
</dbReference>
<dbReference type="Proteomes" id="UP001467690">
    <property type="component" value="Unassembled WGS sequence"/>
</dbReference>
<keyword evidence="13" id="KW-1185">Reference proteome</keyword>
<comment type="subcellular location">
    <subcellularLocation>
        <location evidence="1">Cell inner membrane</location>
        <topology evidence="1">Single-pass membrane protein</topology>
    </subcellularLocation>
</comment>
<dbReference type="PANTHER" id="PTHR30093:SF44">
    <property type="entry name" value="TYPE II SECRETION SYSTEM CORE PROTEIN G"/>
    <property type="match status" value="1"/>
</dbReference>
<dbReference type="Gene3D" id="3.30.700.10">
    <property type="entry name" value="Glycoprotein, Type 4 Pilin"/>
    <property type="match status" value="1"/>
</dbReference>
<dbReference type="NCBIfam" id="TIGR02532">
    <property type="entry name" value="IV_pilin_GFxxxE"/>
    <property type="match status" value="1"/>
</dbReference>
<dbReference type="RefSeq" id="WP_143871205.1">
    <property type="nucleotide sequence ID" value="NZ_CP041660.1"/>
</dbReference>
<dbReference type="NCBIfam" id="TIGR01710">
    <property type="entry name" value="typeII_sec_gspG"/>
    <property type="match status" value="1"/>
</dbReference>
<evidence type="ECO:0000256" key="10">
    <source>
        <dbReference type="SAM" id="Phobius"/>
    </source>
</evidence>
<comment type="similarity">
    <text evidence="2">Belongs to the GSP G family.</text>
</comment>
<feature type="domain" description="Type II secretion system protein GspG C-terminal" evidence="11">
    <location>
        <begin position="33"/>
        <end position="138"/>
    </location>
</feature>
<protein>
    <recommendedName>
        <fullName evidence="3">Type II secretion system core protein G</fullName>
    </recommendedName>
</protein>
<dbReference type="PANTHER" id="PTHR30093">
    <property type="entry name" value="GENERAL SECRETION PATHWAY PROTEIN G"/>
    <property type="match status" value="1"/>
</dbReference>
<keyword evidence="5" id="KW-0488">Methylation</keyword>
<evidence type="ECO:0000256" key="4">
    <source>
        <dbReference type="ARBA" id="ARBA00022475"/>
    </source>
</evidence>
<keyword evidence="7 10" id="KW-0812">Transmembrane</keyword>
<evidence type="ECO:0000256" key="9">
    <source>
        <dbReference type="ARBA" id="ARBA00023136"/>
    </source>
</evidence>
<proteinExistence type="inferred from homology"/>
<keyword evidence="4" id="KW-1003">Cell membrane</keyword>